<feature type="region of interest" description="Disordered" evidence="14">
    <location>
        <begin position="286"/>
        <end position="464"/>
    </location>
</feature>
<dbReference type="PROSITE" id="PS50011">
    <property type="entry name" value="PROTEIN_KINASE_DOM"/>
    <property type="match status" value="1"/>
</dbReference>
<evidence type="ECO:0000256" key="2">
    <source>
        <dbReference type="ARBA" id="ARBA00010886"/>
    </source>
</evidence>
<comment type="catalytic activity">
    <reaction evidence="12">
        <text>L-seryl-[protein] + ATP = O-phospho-L-seryl-[protein] + ADP + H(+)</text>
        <dbReference type="Rhea" id="RHEA:17989"/>
        <dbReference type="Rhea" id="RHEA-COMP:9863"/>
        <dbReference type="Rhea" id="RHEA-COMP:11604"/>
        <dbReference type="ChEBI" id="CHEBI:15378"/>
        <dbReference type="ChEBI" id="CHEBI:29999"/>
        <dbReference type="ChEBI" id="CHEBI:30616"/>
        <dbReference type="ChEBI" id="CHEBI:83421"/>
        <dbReference type="ChEBI" id="CHEBI:456216"/>
        <dbReference type="EC" id="2.7.11.1"/>
    </reaction>
</comment>
<dbReference type="Gene3D" id="1.10.510.10">
    <property type="entry name" value="Transferase(Phosphotransferase) domain 1"/>
    <property type="match status" value="1"/>
</dbReference>
<feature type="compositionally biased region" description="Basic and acidic residues" evidence="14">
    <location>
        <begin position="381"/>
        <end position="421"/>
    </location>
</feature>
<dbReference type="SUPFAM" id="SSF56112">
    <property type="entry name" value="Protein kinase-like (PK-like)"/>
    <property type="match status" value="1"/>
</dbReference>
<dbReference type="PROSITE" id="PS00108">
    <property type="entry name" value="PROTEIN_KINASE_ST"/>
    <property type="match status" value="1"/>
</dbReference>
<keyword evidence="8" id="KW-0418">Kinase</keyword>
<evidence type="ECO:0000256" key="14">
    <source>
        <dbReference type="SAM" id="MobiDB-lite"/>
    </source>
</evidence>
<feature type="compositionally biased region" description="Basic and acidic residues" evidence="14">
    <location>
        <begin position="612"/>
        <end position="674"/>
    </location>
</feature>
<keyword evidence="4" id="KW-0723">Serine/threonine-protein kinase</keyword>
<feature type="region of interest" description="Disordered" evidence="14">
    <location>
        <begin position="909"/>
        <end position="1091"/>
    </location>
</feature>
<dbReference type="Pfam" id="PF00069">
    <property type="entry name" value="Pkinase"/>
    <property type="match status" value="1"/>
</dbReference>
<dbReference type="InterPro" id="IPR011009">
    <property type="entry name" value="Kinase-like_dom_sf"/>
</dbReference>
<dbReference type="Gene3D" id="3.30.200.20">
    <property type="entry name" value="Phosphorylase Kinase, domain 1"/>
    <property type="match status" value="1"/>
</dbReference>
<feature type="compositionally biased region" description="Acidic residues" evidence="14">
    <location>
        <begin position="1194"/>
        <end position="1214"/>
    </location>
</feature>
<dbReference type="FunFam" id="1.10.510.10:FF:000172">
    <property type="entry name" value="serine/threonine-protein kinase Nek1 isoform X1"/>
    <property type="match status" value="1"/>
</dbReference>
<evidence type="ECO:0000256" key="8">
    <source>
        <dbReference type="ARBA" id="ARBA00022777"/>
    </source>
</evidence>
<name>A0A8B8DBR2_CRAVI</name>
<dbReference type="RefSeq" id="XP_022325090.1">
    <property type="nucleotide sequence ID" value="XM_022469382.1"/>
</dbReference>
<evidence type="ECO:0000256" key="12">
    <source>
        <dbReference type="ARBA" id="ARBA00048679"/>
    </source>
</evidence>
<feature type="compositionally biased region" description="Basic and acidic residues" evidence="14">
    <location>
        <begin position="1229"/>
        <end position="1238"/>
    </location>
</feature>
<feature type="domain" description="Protein kinase" evidence="15">
    <location>
        <begin position="4"/>
        <end position="258"/>
    </location>
</feature>
<feature type="binding site" evidence="13">
    <location>
        <position position="33"/>
    </location>
    <ligand>
        <name>ATP</name>
        <dbReference type="ChEBI" id="CHEBI:30616"/>
    </ligand>
</feature>
<feature type="compositionally biased region" description="Polar residues" evidence="14">
    <location>
        <begin position="811"/>
        <end position="824"/>
    </location>
</feature>
<feature type="compositionally biased region" description="Basic and acidic residues" evidence="14">
    <location>
        <begin position="743"/>
        <end position="784"/>
    </location>
</feature>
<feature type="compositionally biased region" description="Low complexity" evidence="14">
    <location>
        <begin position="340"/>
        <end position="362"/>
    </location>
</feature>
<feature type="compositionally biased region" description="Basic and acidic residues" evidence="14">
    <location>
        <begin position="983"/>
        <end position="1005"/>
    </location>
</feature>
<feature type="compositionally biased region" description="Polar residues" evidence="14">
    <location>
        <begin position="525"/>
        <end position="535"/>
    </location>
</feature>
<evidence type="ECO:0000256" key="5">
    <source>
        <dbReference type="ARBA" id="ARBA00022679"/>
    </source>
</evidence>
<gene>
    <name evidence="17" type="primary">LOC111125488</name>
</gene>
<keyword evidence="7 13" id="KW-0547">Nucleotide-binding</keyword>
<comment type="cofactor">
    <cofactor evidence="1">
        <name>Mg(2+)</name>
        <dbReference type="ChEBI" id="CHEBI:18420"/>
    </cofactor>
</comment>
<keyword evidence="16" id="KW-1185">Reference proteome</keyword>
<evidence type="ECO:0000256" key="10">
    <source>
        <dbReference type="ARBA" id="ARBA00022842"/>
    </source>
</evidence>
<reference evidence="17" key="1">
    <citation type="submission" date="2025-08" db="UniProtKB">
        <authorList>
            <consortium name="RefSeq"/>
        </authorList>
    </citation>
    <scope>IDENTIFICATION</scope>
    <source>
        <tissue evidence="17">Whole sample</tissue>
    </source>
</reference>
<feature type="region of interest" description="Disordered" evidence="14">
    <location>
        <begin position="560"/>
        <end position="598"/>
    </location>
</feature>
<feature type="compositionally biased region" description="Basic and acidic residues" evidence="14">
    <location>
        <begin position="326"/>
        <end position="338"/>
    </location>
</feature>
<dbReference type="GeneID" id="111125488"/>
<evidence type="ECO:0000256" key="11">
    <source>
        <dbReference type="ARBA" id="ARBA00047899"/>
    </source>
</evidence>
<evidence type="ECO:0000256" key="6">
    <source>
        <dbReference type="ARBA" id="ARBA00022723"/>
    </source>
</evidence>
<dbReference type="EC" id="2.7.11.1" evidence="3"/>
<sequence length="1412" mass="157158">MDKYSKIRQIGEGAFGKAILVKKKNDGKQYVIKEINIRKMSPKERQDSKKEVAVLAQLSHPNIVTYRESFEEIGNLFIVMDFCEKGDLYSKINSQRGILFPEEQVMDWFVQICLAIKHIHDRKILHRDIKSQNIFLSADGSVRLGDFGIAKVLGSTVELARTCIGTPYYLSPEIVENRPYNNKSDIWSLGCVLYEMATLKHAFEAGNMKNLVLKIIRGSYPPISPKYSYDLRGLIAQLFKRTPKDRPSINSILRKPFIQKKVSKFLPEEVIADEFSHTVMHGQKLAKELPPGPRISKPPAPRKATPAKPPQKYNPANIYGVPVTRKSQEKRQSAEKKRPGSAGPSRPGSAAGRPGSAANRPGSGQGMRPSGSNQDLRKKRQDLIDKEKKRQEDKITAEKRHKELIEKQRLDRINKAREQGWKDLMGSDDEDKKCKNGVKEQPREQVRWPPPNVQQPGVDKERGKYDQYHAYLDKLQMDREQRQNNPQPVVNNAAAYMAAPRLADPSKGIPNWKRPAGNAPAPTPVYQTPNPNRNVGNPAAERAKIVEDFVQRKREAALNKNRRQADIFGNARSYDPTPQARADDLDQRPGSARNREEQEYLEKLRQIRHQNYQERRNLMGRNKNEEAQEQARKDAEVRRKKIEALRQQADDRAKMLKEQLDKDRKELFEKELRLRQLKGAGPEKANQGRPLPVPPKPQISPAPAVSMTGALNAIGAEPPKPIPMVPDSPAGMTSVLSAIGAKPSEDKGDNSRNAEQQKKDDILKRLNEKGPPKGKWGKPEKPEIAEEEGVPESARSQWAQGDGINLANLPLEQTASQMEATSARDQVLRHPVSEGGDIPAKAPEKKWGGPSETLVKKLENQQGEGGNQSGEGGAGKQGGSKPPVPEKKKWGGPSDTLLNVLAQKPVVAGTLSGGSNESVSSPEASTCAPPSVSSTITISKPPVIPIRQGTITLSKDGPPKEETTIGATITVDKPVIIKGQPTDLEKKDSSNQESDCKSADKKVNQSEDTENSNSQSDEPDDQPKCVDKPPLPSKPVVLPKPVKLSKPDTPKQFGDSDSIPQAVSTDGAGSLFTKPNISDNKENPEKGNTKNISLNKTQNSGVILGITCGQFDIGNAQMLRTCSEPDLAKLTRTAEFAESNIGTRRKSLDLEKLKSEEDELMECLLANVSLEDNEDNSPQEPVSPLKLEEQSPTENEEENNENADEEEEEDDEDLMSVRETMQSLLLREYSTDEEKRESATLNLAGSKEDDIEESGEENDDSKEDNDDDDGENNDVDDNEEEDKENAEDEEEGEEGAEPSESLDSENQSENAEDLFQSDESDRDTQFGDDEEDYDLFSRLEESRAELEGQLGCDKFLKVYKTVQALQEDEDENIEEGAKLVTKLLGRDKEHLYPKIFQLVMADAAFTEEQNQN</sequence>
<dbReference type="InterPro" id="IPR008271">
    <property type="entry name" value="Ser/Thr_kinase_AS"/>
</dbReference>
<keyword evidence="6" id="KW-0479">Metal-binding</keyword>
<feature type="compositionally biased region" description="Basic and acidic residues" evidence="14">
    <location>
        <begin position="430"/>
        <end position="446"/>
    </location>
</feature>
<comment type="similarity">
    <text evidence="2">Belongs to the protein kinase superfamily. NEK Ser/Thr protein kinase family. NIMA subfamily.</text>
</comment>
<feature type="compositionally biased region" description="Basic and acidic residues" evidence="14">
    <location>
        <begin position="581"/>
        <end position="598"/>
    </location>
</feature>
<dbReference type="GO" id="GO:0046872">
    <property type="term" value="F:metal ion binding"/>
    <property type="evidence" value="ECO:0007669"/>
    <property type="project" value="UniProtKB-KW"/>
</dbReference>
<feature type="compositionally biased region" description="Pro residues" evidence="14">
    <location>
        <begin position="691"/>
        <end position="700"/>
    </location>
</feature>
<evidence type="ECO:0000256" key="7">
    <source>
        <dbReference type="ARBA" id="ARBA00022741"/>
    </source>
</evidence>
<keyword evidence="5" id="KW-0808">Transferase</keyword>
<proteinExistence type="inferred from homology"/>
<feature type="compositionally biased region" description="Acidic residues" evidence="14">
    <location>
        <begin position="1310"/>
        <end position="1331"/>
    </location>
</feature>
<evidence type="ECO:0000259" key="15">
    <source>
        <dbReference type="PROSITE" id="PS50011"/>
    </source>
</evidence>
<evidence type="ECO:0000313" key="17">
    <source>
        <dbReference type="RefSeq" id="XP_022325090.1"/>
    </source>
</evidence>
<comment type="catalytic activity">
    <reaction evidence="11">
        <text>L-threonyl-[protein] + ATP = O-phospho-L-threonyl-[protein] + ADP + H(+)</text>
        <dbReference type="Rhea" id="RHEA:46608"/>
        <dbReference type="Rhea" id="RHEA-COMP:11060"/>
        <dbReference type="Rhea" id="RHEA-COMP:11605"/>
        <dbReference type="ChEBI" id="CHEBI:15378"/>
        <dbReference type="ChEBI" id="CHEBI:30013"/>
        <dbReference type="ChEBI" id="CHEBI:30616"/>
        <dbReference type="ChEBI" id="CHEBI:61977"/>
        <dbReference type="ChEBI" id="CHEBI:456216"/>
        <dbReference type="EC" id="2.7.11.1"/>
    </reaction>
</comment>
<organism evidence="16 17">
    <name type="scientific">Crassostrea virginica</name>
    <name type="common">Eastern oyster</name>
    <dbReference type="NCBI Taxonomy" id="6565"/>
    <lineage>
        <taxon>Eukaryota</taxon>
        <taxon>Metazoa</taxon>
        <taxon>Spiralia</taxon>
        <taxon>Lophotrochozoa</taxon>
        <taxon>Mollusca</taxon>
        <taxon>Bivalvia</taxon>
        <taxon>Autobranchia</taxon>
        <taxon>Pteriomorphia</taxon>
        <taxon>Ostreida</taxon>
        <taxon>Ostreoidea</taxon>
        <taxon>Ostreidae</taxon>
        <taxon>Crassostrea</taxon>
    </lineage>
</organism>
<feature type="region of interest" description="Disordered" evidence="14">
    <location>
        <begin position="505"/>
        <end position="537"/>
    </location>
</feature>
<evidence type="ECO:0000256" key="3">
    <source>
        <dbReference type="ARBA" id="ARBA00012513"/>
    </source>
</evidence>
<feature type="region of interest" description="Disordered" evidence="14">
    <location>
        <begin position="1168"/>
        <end position="1331"/>
    </location>
</feature>
<keyword evidence="10" id="KW-0460">Magnesium</keyword>
<dbReference type="PANTHER" id="PTHR44899">
    <property type="entry name" value="CAMK FAMILY PROTEIN KINASE"/>
    <property type="match status" value="1"/>
</dbReference>
<dbReference type="PROSITE" id="PS00107">
    <property type="entry name" value="PROTEIN_KINASE_ATP"/>
    <property type="match status" value="1"/>
</dbReference>
<dbReference type="Proteomes" id="UP000694844">
    <property type="component" value="Chromosome 3"/>
</dbReference>
<evidence type="ECO:0000256" key="13">
    <source>
        <dbReference type="PROSITE-ProRule" id="PRU10141"/>
    </source>
</evidence>
<dbReference type="KEGG" id="cvn:111125488"/>
<dbReference type="FunFam" id="3.30.200.20:FF:000097">
    <property type="entry name" value="Probable serine/threonine-protein kinase nek1"/>
    <property type="match status" value="1"/>
</dbReference>
<evidence type="ECO:0000313" key="16">
    <source>
        <dbReference type="Proteomes" id="UP000694844"/>
    </source>
</evidence>
<feature type="compositionally biased region" description="Pro residues" evidence="14">
    <location>
        <begin position="290"/>
        <end position="301"/>
    </location>
</feature>
<feature type="compositionally biased region" description="Basic and acidic residues" evidence="14">
    <location>
        <begin position="1079"/>
        <end position="1088"/>
    </location>
</feature>
<evidence type="ECO:0000256" key="4">
    <source>
        <dbReference type="ARBA" id="ARBA00022527"/>
    </source>
</evidence>
<feature type="compositionally biased region" description="Gly residues" evidence="14">
    <location>
        <begin position="863"/>
        <end position="878"/>
    </location>
</feature>
<dbReference type="InterPro" id="IPR051131">
    <property type="entry name" value="NEK_Ser/Thr_kinase_NIMA"/>
</dbReference>
<evidence type="ECO:0000256" key="9">
    <source>
        <dbReference type="ARBA" id="ARBA00022840"/>
    </source>
</evidence>
<protein>
    <recommendedName>
        <fullName evidence="3">non-specific serine/threonine protein kinase</fullName>
        <ecNumber evidence="3">2.7.11.1</ecNumber>
    </recommendedName>
</protein>
<feature type="region of interest" description="Disordered" evidence="14">
    <location>
        <begin position="612"/>
        <end position="895"/>
    </location>
</feature>
<dbReference type="InterPro" id="IPR000719">
    <property type="entry name" value="Prot_kinase_dom"/>
</dbReference>
<dbReference type="OrthoDB" id="248923at2759"/>
<evidence type="ECO:0000256" key="1">
    <source>
        <dbReference type="ARBA" id="ARBA00001946"/>
    </source>
</evidence>
<feature type="compositionally biased region" description="Acidic residues" evidence="14">
    <location>
        <begin position="1249"/>
        <end position="1303"/>
    </location>
</feature>
<dbReference type="GO" id="GO:0004674">
    <property type="term" value="F:protein serine/threonine kinase activity"/>
    <property type="evidence" value="ECO:0007669"/>
    <property type="project" value="UniProtKB-KW"/>
</dbReference>
<feature type="compositionally biased region" description="Low complexity" evidence="14">
    <location>
        <begin position="1034"/>
        <end position="1044"/>
    </location>
</feature>
<feature type="compositionally biased region" description="Polar residues" evidence="14">
    <location>
        <begin position="913"/>
        <end position="924"/>
    </location>
</feature>
<dbReference type="InterPro" id="IPR017441">
    <property type="entry name" value="Protein_kinase_ATP_BS"/>
</dbReference>
<keyword evidence="9 13" id="KW-0067">ATP-binding</keyword>
<dbReference type="PANTHER" id="PTHR44899:SF5">
    <property type="entry name" value="PROTEIN KINASE DOMAIN-CONTAINING PROTEIN"/>
    <property type="match status" value="1"/>
</dbReference>
<accession>A0A8B8DBR2</accession>
<dbReference type="SMART" id="SM00220">
    <property type="entry name" value="S_TKc"/>
    <property type="match status" value="1"/>
</dbReference>
<dbReference type="GO" id="GO:0005524">
    <property type="term" value="F:ATP binding"/>
    <property type="evidence" value="ECO:0007669"/>
    <property type="project" value="UniProtKB-UniRule"/>
</dbReference>